<dbReference type="EMBL" id="AONG01000012">
    <property type="protein sequence ID" value="KIQ68919.1"/>
    <property type="molecule type" value="Genomic_DNA"/>
</dbReference>
<dbReference type="RefSeq" id="WP_018301552.1">
    <property type="nucleotide sequence ID" value="NZ_KB902277.1"/>
</dbReference>
<dbReference type="GO" id="GO:0005886">
    <property type="term" value="C:plasma membrane"/>
    <property type="evidence" value="ECO:0007669"/>
    <property type="project" value="UniProtKB-SubCell"/>
</dbReference>
<evidence type="ECO:0000259" key="15">
    <source>
        <dbReference type="Pfam" id="PF13145"/>
    </source>
</evidence>
<dbReference type="Pfam" id="PF13624">
    <property type="entry name" value="SurA_N_3"/>
    <property type="match status" value="1"/>
</dbReference>
<comment type="subcellular location">
    <subcellularLocation>
        <location evidence="1">Cell inner membrane</location>
        <topology evidence="1">Single-pass type II membrane protein</topology>
        <orientation evidence="1">Periplasmic side</orientation>
    </subcellularLocation>
</comment>
<dbReference type="Gene3D" id="3.10.50.40">
    <property type="match status" value="1"/>
</dbReference>
<dbReference type="SUPFAM" id="SSF54534">
    <property type="entry name" value="FKBP-like"/>
    <property type="match status" value="1"/>
</dbReference>
<dbReference type="InterPro" id="IPR052029">
    <property type="entry name" value="PpiD_chaperone"/>
</dbReference>
<protein>
    <recommendedName>
        <fullName evidence="2">Parvulin-like PPIase</fullName>
    </recommendedName>
    <alternativeName>
        <fullName evidence="9">Peptidyl-prolyl cis-trans isomerase plp</fullName>
    </alternativeName>
    <alternativeName>
        <fullName evidence="12">Periplasmic chaperone PpiD</fullName>
    </alternativeName>
    <alternativeName>
        <fullName evidence="13">Periplasmic folding chaperone</fullName>
    </alternativeName>
    <alternativeName>
        <fullName evidence="10">Rotamase plp</fullName>
    </alternativeName>
</protein>
<dbReference type="Proteomes" id="UP000035100">
    <property type="component" value="Unassembled WGS sequence"/>
</dbReference>
<organism evidence="16 17">
    <name type="scientific">Wenxinia marina DSM 24838</name>
    <dbReference type="NCBI Taxonomy" id="1123501"/>
    <lineage>
        <taxon>Bacteria</taxon>
        <taxon>Pseudomonadati</taxon>
        <taxon>Pseudomonadota</taxon>
        <taxon>Alphaproteobacteria</taxon>
        <taxon>Rhodobacterales</taxon>
        <taxon>Roseobacteraceae</taxon>
        <taxon>Wenxinia</taxon>
    </lineage>
</organism>
<dbReference type="STRING" id="1123501.Wenmar_02651"/>
<dbReference type="Gene3D" id="1.10.4030.10">
    <property type="entry name" value="Porin chaperone SurA, peptide-binding domain"/>
    <property type="match status" value="1"/>
</dbReference>
<feature type="domain" description="PpiC" evidence="15">
    <location>
        <begin position="245"/>
        <end position="363"/>
    </location>
</feature>
<evidence type="ECO:0000256" key="6">
    <source>
        <dbReference type="ARBA" id="ARBA00022989"/>
    </source>
</evidence>
<gene>
    <name evidence="16" type="ORF">Wenmar_02651</name>
</gene>
<evidence type="ECO:0000256" key="8">
    <source>
        <dbReference type="ARBA" id="ARBA00023186"/>
    </source>
</evidence>
<keyword evidence="5 14" id="KW-0812">Transmembrane</keyword>
<dbReference type="InterPro" id="IPR000297">
    <property type="entry name" value="PPIase_PpiC"/>
</dbReference>
<reference evidence="16 17" key="1">
    <citation type="submission" date="2013-01" db="EMBL/GenBank/DDBJ databases">
        <authorList>
            <person name="Fiebig A."/>
            <person name="Goeker M."/>
            <person name="Klenk H.-P.P."/>
        </authorList>
    </citation>
    <scope>NUCLEOTIDE SEQUENCE [LARGE SCALE GENOMIC DNA]</scope>
    <source>
        <strain evidence="16 17">DSM 24838</strain>
    </source>
</reference>
<evidence type="ECO:0000256" key="5">
    <source>
        <dbReference type="ARBA" id="ARBA00022692"/>
    </source>
</evidence>
<dbReference type="PATRIC" id="fig|1123501.6.peg.2762"/>
<dbReference type="Pfam" id="PF13145">
    <property type="entry name" value="Rotamase_2"/>
    <property type="match status" value="1"/>
</dbReference>
<dbReference type="GO" id="GO:0003755">
    <property type="term" value="F:peptidyl-prolyl cis-trans isomerase activity"/>
    <property type="evidence" value="ECO:0007669"/>
    <property type="project" value="InterPro"/>
</dbReference>
<dbReference type="eggNOG" id="COG0760">
    <property type="taxonomic scope" value="Bacteria"/>
</dbReference>
<evidence type="ECO:0000256" key="11">
    <source>
        <dbReference type="ARBA" id="ARBA00038408"/>
    </source>
</evidence>
<evidence type="ECO:0000313" key="16">
    <source>
        <dbReference type="EMBL" id="KIQ68919.1"/>
    </source>
</evidence>
<evidence type="ECO:0000256" key="1">
    <source>
        <dbReference type="ARBA" id="ARBA00004382"/>
    </source>
</evidence>
<dbReference type="OrthoDB" id="9768393at2"/>
<evidence type="ECO:0000256" key="14">
    <source>
        <dbReference type="SAM" id="Phobius"/>
    </source>
</evidence>
<evidence type="ECO:0000256" key="7">
    <source>
        <dbReference type="ARBA" id="ARBA00023136"/>
    </source>
</evidence>
<sequence>MAVGKSASRLGFYLIIGLLLVGLAGFGATNISSGGRTTLAAVGEEEITMQQYANALNDRLRAFEQTIGQPVTMELARQLGLDQAVLQGLVIEAALDDEADEMGLSVGDAEVRERVLARPEFQGLDGQFDRDIYGQRLDSIGLTEGEFETQIRDDSARAILQAAVIGGVPRPEAYAATVAEWIGQRRSPTFVRITEGDLAEPPAPPTDEEIAAYWEENPDLFTTPEVRHISYAWLTPEMLAETIEIPEEDLRARYEERLAEFVQPERRLVERLVLSTQEVAEEARAALDAGETDFETLVSNRGLALSDVDLGDVAEDDLGAAGPDVFAAQPGEVVGPLETPVGPALFRVNAILSAQEIPFEEAAEDLRAEVANERAIRLIDSETDGLADLIAGGADLDDLVANSSLEAGQIDWTDGTSEGIAAYDEFRQAAAAAEQGAYPEIATLEDGGVFALRLDEVTEPQVRPLDEVRDEVAAALDEARTREAVLARAEEIATDIRESGAFRVPGRNPRTQLGIGRRDFLEGLPRDFVSAVFEMDRGEVRTVPTEDGVIVVRLDGISAADEGSETVAAERQQIAERTGQSIAQDIYGAFATAVQQDTDIRIDDAAVNAVLTQFQ</sequence>
<comment type="caution">
    <text evidence="16">The sequence shown here is derived from an EMBL/GenBank/DDBJ whole genome shotgun (WGS) entry which is preliminary data.</text>
</comment>
<feature type="transmembrane region" description="Helical" evidence="14">
    <location>
        <begin position="12"/>
        <end position="31"/>
    </location>
</feature>
<evidence type="ECO:0000256" key="13">
    <source>
        <dbReference type="ARBA" id="ARBA00042775"/>
    </source>
</evidence>
<evidence type="ECO:0000256" key="4">
    <source>
        <dbReference type="ARBA" id="ARBA00022519"/>
    </source>
</evidence>
<evidence type="ECO:0000256" key="3">
    <source>
        <dbReference type="ARBA" id="ARBA00022475"/>
    </source>
</evidence>
<keyword evidence="3" id="KW-1003">Cell membrane</keyword>
<dbReference type="PANTHER" id="PTHR47529:SF1">
    <property type="entry name" value="PERIPLASMIC CHAPERONE PPID"/>
    <property type="match status" value="1"/>
</dbReference>
<dbReference type="InterPro" id="IPR046357">
    <property type="entry name" value="PPIase_dom_sf"/>
</dbReference>
<dbReference type="PANTHER" id="PTHR47529">
    <property type="entry name" value="PEPTIDYL-PROLYL CIS-TRANS ISOMERASE D"/>
    <property type="match status" value="1"/>
</dbReference>
<keyword evidence="16" id="KW-0413">Isomerase</keyword>
<evidence type="ECO:0000256" key="12">
    <source>
        <dbReference type="ARBA" id="ARBA00040743"/>
    </source>
</evidence>
<dbReference type="SUPFAM" id="SSF109998">
    <property type="entry name" value="Triger factor/SurA peptide-binding domain-like"/>
    <property type="match status" value="1"/>
</dbReference>
<keyword evidence="7 14" id="KW-0472">Membrane</keyword>
<comment type="similarity">
    <text evidence="11">Belongs to the PpiD chaperone family.</text>
</comment>
<name>A0A0D0Q2Z0_9RHOB</name>
<accession>A0A0D0Q2Z0</accession>
<keyword evidence="8" id="KW-0143">Chaperone</keyword>
<evidence type="ECO:0000256" key="9">
    <source>
        <dbReference type="ARBA" id="ARBA00030642"/>
    </source>
</evidence>
<keyword evidence="6 14" id="KW-1133">Transmembrane helix</keyword>
<dbReference type="AlphaFoldDB" id="A0A0D0Q2Z0"/>
<evidence type="ECO:0000256" key="2">
    <source>
        <dbReference type="ARBA" id="ARBA00018370"/>
    </source>
</evidence>
<evidence type="ECO:0000256" key="10">
    <source>
        <dbReference type="ARBA" id="ARBA00031484"/>
    </source>
</evidence>
<keyword evidence="17" id="KW-1185">Reference proteome</keyword>
<dbReference type="InterPro" id="IPR027304">
    <property type="entry name" value="Trigger_fact/SurA_dom_sf"/>
</dbReference>
<proteinExistence type="inferred from homology"/>
<evidence type="ECO:0000313" key="17">
    <source>
        <dbReference type="Proteomes" id="UP000035100"/>
    </source>
</evidence>
<keyword evidence="4" id="KW-0997">Cell inner membrane</keyword>